<dbReference type="Pfam" id="PF00581">
    <property type="entry name" value="Rhodanese"/>
    <property type="match status" value="2"/>
</dbReference>
<evidence type="ECO:0000313" key="4">
    <source>
        <dbReference type="Proteomes" id="UP000011704"/>
    </source>
</evidence>
<evidence type="ECO:0000259" key="2">
    <source>
        <dbReference type="PROSITE" id="PS50206"/>
    </source>
</evidence>
<dbReference type="InterPro" id="IPR001279">
    <property type="entry name" value="Metallo-B-lactamas"/>
</dbReference>
<dbReference type="OrthoDB" id="9784009at2"/>
<keyword evidence="1" id="KW-0479">Metal-binding</keyword>
<dbReference type="Proteomes" id="UP000011704">
    <property type="component" value="Unassembled WGS sequence"/>
</dbReference>
<evidence type="ECO:0000313" key="3">
    <source>
        <dbReference type="EMBL" id="CCQ90604.1"/>
    </source>
</evidence>
<dbReference type="FunFam" id="3.60.15.10:FF:000030">
    <property type="entry name" value="Metallo-beta-lactamase family protein"/>
    <property type="match status" value="1"/>
</dbReference>
<reference evidence="3 4" key="1">
    <citation type="journal article" date="2013" name="Front. Microbiol.">
        <title>The genome of Nitrospina gracilis illuminates the metabolism and evolution of the major marine nitrite oxidizer.</title>
        <authorList>
            <person name="Luecker S."/>
            <person name="Nowka B."/>
            <person name="Rattei T."/>
            <person name="Spieck E."/>
            <person name="and Daims H."/>
        </authorList>
    </citation>
    <scope>NUCLEOTIDE SEQUENCE [LARGE SCALE GENOMIC DNA]</scope>
    <source>
        <strain evidence="3 4">3/211</strain>
    </source>
</reference>
<dbReference type="RefSeq" id="WP_005008318.1">
    <property type="nucleotide sequence ID" value="NZ_HG422173.1"/>
</dbReference>
<dbReference type="InterPro" id="IPR001763">
    <property type="entry name" value="Rhodanese-like_dom"/>
</dbReference>
<keyword evidence="4" id="KW-1185">Reference proteome</keyword>
<dbReference type="InterPro" id="IPR036873">
    <property type="entry name" value="Rhodanese-like_dom_sf"/>
</dbReference>
<dbReference type="InterPro" id="IPR036866">
    <property type="entry name" value="RibonucZ/Hydroxyglut_hydro"/>
</dbReference>
<gene>
    <name evidence="3" type="ORF">NITGR_330002</name>
</gene>
<sequence length="470" mass="52039">MIFKQYYLGCLAHASYLIADESTRAAVVVDPQRDVEQYIEDARLMDLTIRHVYLTHFHADFVAGHLELRDRCGASIHLGVKGEAEYEFVPESDGTRLEMGDVRLESMETPGHTPEGICILVYDLKENKDRPQMVLTGDTLFIGDVGRPDLMASVGITAEELASLMYDSLHDKLMKLPDQTLVYPAHGAGSLCGKNLSDETVSTIGEQKRLNYALQPMDRESFIRMMTENLPAAPEYFPYDAQLNRKERLTLDRSLETGMKELTLDELLALQKEGAQVLDTRPETEFNAAHLKGTVQVGLGGKFATWAGIVLKPDIPIVLITEPGTEYESEMRLGRIGFDQVSGFLKDGMKALAGRPDLVESTPGWTVEDWDRAKAQGQKVRVLDVRSPAEYNEGHIRDALNVPLNTLQERMDEVPRDGDTLVHCAGGYRSTIACSLLQKAGRKGIINLLGGLGAFPLNHPVNRDLVTASA</sequence>
<dbReference type="Gene3D" id="3.60.15.10">
    <property type="entry name" value="Ribonuclease Z/Hydroxyacylglutathione hydrolase-like"/>
    <property type="match status" value="1"/>
</dbReference>
<dbReference type="Gene3D" id="3.40.250.10">
    <property type="entry name" value="Rhodanese-like domain"/>
    <property type="match status" value="2"/>
</dbReference>
<feature type="domain" description="Rhodanese" evidence="2">
    <location>
        <begin position="271"/>
        <end position="295"/>
    </location>
</feature>
<dbReference type="InterPro" id="IPR044528">
    <property type="entry name" value="POD-like_MBL-fold"/>
</dbReference>
<protein>
    <submittedName>
        <fullName evidence="3">Putative Beta-lactamase-like protein</fullName>
    </submittedName>
</protein>
<dbReference type="HOGENOM" id="CLU_030571_7_1_0"/>
<comment type="caution">
    <text evidence="3">The sequence shown here is derived from an EMBL/GenBank/DDBJ whole genome shotgun (WGS) entry which is preliminary data.</text>
</comment>
<name>M1YZC8_NITG3</name>
<dbReference type="InterPro" id="IPR051682">
    <property type="entry name" value="Mito_Persulfide_Diox"/>
</dbReference>
<dbReference type="GO" id="GO:0006749">
    <property type="term" value="P:glutathione metabolic process"/>
    <property type="evidence" value="ECO:0007669"/>
    <property type="project" value="InterPro"/>
</dbReference>
<dbReference type="AlphaFoldDB" id="M1YZC8"/>
<proteinExistence type="predicted"/>
<dbReference type="SUPFAM" id="SSF52821">
    <property type="entry name" value="Rhodanese/Cell cycle control phosphatase"/>
    <property type="match status" value="2"/>
</dbReference>
<dbReference type="InParanoid" id="M1YZC8"/>
<feature type="domain" description="Rhodanese" evidence="2">
    <location>
        <begin position="376"/>
        <end position="463"/>
    </location>
</feature>
<dbReference type="GO" id="GO:0050313">
    <property type="term" value="F:sulfur dioxygenase activity"/>
    <property type="evidence" value="ECO:0007669"/>
    <property type="project" value="InterPro"/>
</dbReference>
<dbReference type="GO" id="GO:0046872">
    <property type="term" value="F:metal ion binding"/>
    <property type="evidence" value="ECO:0007669"/>
    <property type="project" value="UniProtKB-KW"/>
</dbReference>
<dbReference type="SMART" id="SM00450">
    <property type="entry name" value="RHOD"/>
    <property type="match status" value="2"/>
</dbReference>
<organism evidence="3 4">
    <name type="scientific">Nitrospina gracilis (strain 3/211)</name>
    <dbReference type="NCBI Taxonomy" id="1266370"/>
    <lineage>
        <taxon>Bacteria</taxon>
        <taxon>Pseudomonadati</taxon>
        <taxon>Nitrospinota/Tectimicrobiota group</taxon>
        <taxon>Nitrospinota</taxon>
        <taxon>Nitrospinia</taxon>
        <taxon>Nitrospinales</taxon>
        <taxon>Nitrospinaceae</taxon>
        <taxon>Nitrospina</taxon>
    </lineage>
</organism>
<dbReference type="CDD" id="cd00158">
    <property type="entry name" value="RHOD"/>
    <property type="match status" value="2"/>
</dbReference>
<dbReference type="PANTHER" id="PTHR43084:SF1">
    <property type="entry name" value="PERSULFIDE DIOXYGENASE ETHE1, MITOCHONDRIAL"/>
    <property type="match status" value="1"/>
</dbReference>
<accession>M1YZC8</accession>
<dbReference type="EMBL" id="CAQJ01000037">
    <property type="protein sequence ID" value="CCQ90604.1"/>
    <property type="molecule type" value="Genomic_DNA"/>
</dbReference>
<evidence type="ECO:0000256" key="1">
    <source>
        <dbReference type="ARBA" id="ARBA00022723"/>
    </source>
</evidence>
<dbReference type="PANTHER" id="PTHR43084">
    <property type="entry name" value="PERSULFIDE DIOXYGENASE ETHE1"/>
    <property type="match status" value="1"/>
</dbReference>
<dbReference type="CDD" id="cd07724">
    <property type="entry name" value="POD-like_MBL-fold"/>
    <property type="match status" value="1"/>
</dbReference>
<dbReference type="SUPFAM" id="SSF56281">
    <property type="entry name" value="Metallo-hydrolase/oxidoreductase"/>
    <property type="match status" value="1"/>
</dbReference>
<dbReference type="PROSITE" id="PS50206">
    <property type="entry name" value="RHODANESE_3"/>
    <property type="match status" value="2"/>
</dbReference>
<dbReference type="Pfam" id="PF00753">
    <property type="entry name" value="Lactamase_B"/>
    <property type="match status" value="1"/>
</dbReference>
<dbReference type="GO" id="GO:0070813">
    <property type="term" value="P:hydrogen sulfide metabolic process"/>
    <property type="evidence" value="ECO:0007669"/>
    <property type="project" value="TreeGrafter"/>
</dbReference>
<dbReference type="STRING" id="1266370.NITGR_330002"/>
<dbReference type="SMART" id="SM00849">
    <property type="entry name" value="Lactamase_B"/>
    <property type="match status" value="1"/>
</dbReference>